<name>A0A2J6RS05_HYAVF</name>
<feature type="region of interest" description="Disordered" evidence="1">
    <location>
        <begin position="321"/>
        <end position="360"/>
    </location>
</feature>
<evidence type="ECO:0008006" key="4">
    <source>
        <dbReference type="Google" id="ProtNLM"/>
    </source>
</evidence>
<proteinExistence type="predicted"/>
<dbReference type="OrthoDB" id="62952at2759"/>
<evidence type="ECO:0000313" key="3">
    <source>
        <dbReference type="Proteomes" id="UP000235786"/>
    </source>
</evidence>
<dbReference type="EMBL" id="KZ613944">
    <property type="protein sequence ID" value="PMD41305.1"/>
    <property type="molecule type" value="Genomic_DNA"/>
</dbReference>
<gene>
    <name evidence="2" type="ORF">L207DRAFT_581748</name>
</gene>
<sequence length="360" mass="40674">MRVVQKRAGDLSQQTVTIAEGGKAMESNKVSDMPTEEIELLDKMTNSELRAALIRSLQRESALRSELDSLKPIPDVGKCFFLQTIPIEVRNHIYRYLLVTYILSTSRAVQRPEVINDQFMDRYGIHPEILQTCKQVSKEASIVLYEMNVFIMECDHETNASPIFRHQFAYPKEKTSVLGRNIHTCKSMQKIKQWKVLVGAHKMKSALSPTASFIYFCRAICDATVRFLRVEIIPKGSVTAYDNNPVLLLAGQYYPLAAVLAPLRMLRNIPKLEFGSVEGDDLPLYLNLSLIFPQSSHILKPQLEAELKQLFDYRLVHDPDYNPDDATYEDESSGSDSDDSLDQDAYHGASSGTVQGCEES</sequence>
<dbReference type="Proteomes" id="UP000235786">
    <property type="component" value="Unassembled WGS sequence"/>
</dbReference>
<evidence type="ECO:0000256" key="1">
    <source>
        <dbReference type="SAM" id="MobiDB-lite"/>
    </source>
</evidence>
<protein>
    <recommendedName>
        <fullName evidence="4">F-box domain-containing protein</fullName>
    </recommendedName>
</protein>
<dbReference type="AlphaFoldDB" id="A0A2J6RS05"/>
<feature type="compositionally biased region" description="Acidic residues" evidence="1">
    <location>
        <begin position="321"/>
        <end position="342"/>
    </location>
</feature>
<reference evidence="2 3" key="1">
    <citation type="submission" date="2016-04" db="EMBL/GenBank/DDBJ databases">
        <title>A degradative enzymes factory behind the ericoid mycorrhizal symbiosis.</title>
        <authorList>
            <consortium name="DOE Joint Genome Institute"/>
            <person name="Martino E."/>
            <person name="Morin E."/>
            <person name="Grelet G."/>
            <person name="Kuo A."/>
            <person name="Kohler A."/>
            <person name="Daghino S."/>
            <person name="Barry K."/>
            <person name="Choi C."/>
            <person name="Cichocki N."/>
            <person name="Clum A."/>
            <person name="Copeland A."/>
            <person name="Hainaut M."/>
            <person name="Haridas S."/>
            <person name="Labutti K."/>
            <person name="Lindquist E."/>
            <person name="Lipzen A."/>
            <person name="Khouja H.-R."/>
            <person name="Murat C."/>
            <person name="Ohm R."/>
            <person name="Olson A."/>
            <person name="Spatafora J."/>
            <person name="Veneault-Fourrey C."/>
            <person name="Henrissat B."/>
            <person name="Grigoriev I."/>
            <person name="Martin F."/>
            <person name="Perotto S."/>
        </authorList>
    </citation>
    <scope>NUCLEOTIDE SEQUENCE [LARGE SCALE GENOMIC DNA]</scope>
    <source>
        <strain evidence="2 3">F</strain>
    </source>
</reference>
<evidence type="ECO:0000313" key="2">
    <source>
        <dbReference type="EMBL" id="PMD41305.1"/>
    </source>
</evidence>
<accession>A0A2J6RS05</accession>
<keyword evidence="3" id="KW-1185">Reference proteome</keyword>
<organism evidence="2 3">
    <name type="scientific">Hyaloscypha variabilis (strain UAMH 11265 / GT02V1 / F)</name>
    <name type="common">Meliniomyces variabilis</name>
    <dbReference type="NCBI Taxonomy" id="1149755"/>
    <lineage>
        <taxon>Eukaryota</taxon>
        <taxon>Fungi</taxon>
        <taxon>Dikarya</taxon>
        <taxon>Ascomycota</taxon>
        <taxon>Pezizomycotina</taxon>
        <taxon>Leotiomycetes</taxon>
        <taxon>Helotiales</taxon>
        <taxon>Hyaloscyphaceae</taxon>
        <taxon>Hyaloscypha</taxon>
        <taxon>Hyaloscypha variabilis</taxon>
    </lineage>
</organism>